<dbReference type="GO" id="GO:0008934">
    <property type="term" value="F:inositol monophosphate 1-phosphatase activity"/>
    <property type="evidence" value="ECO:0007669"/>
    <property type="project" value="TreeGrafter"/>
</dbReference>
<evidence type="ECO:0000313" key="5">
    <source>
        <dbReference type="EMBL" id="RWS09072.1"/>
    </source>
</evidence>
<dbReference type="AlphaFoldDB" id="A0A443R1C4"/>
<dbReference type="OrthoDB" id="10254945at2759"/>
<dbReference type="PRINTS" id="PR00378">
    <property type="entry name" value="LIIMPHPHTASE"/>
</dbReference>
<comment type="similarity">
    <text evidence="1">Belongs to the inositol monophosphatase superfamily.</text>
</comment>
<protein>
    <recommendedName>
        <fullName evidence="7">Inositol-phosphate phosphatase</fullName>
    </recommendedName>
</protein>
<dbReference type="Gene3D" id="3.40.190.80">
    <property type="match status" value="1"/>
</dbReference>
<dbReference type="Pfam" id="PF00459">
    <property type="entry name" value="Inositol_P"/>
    <property type="match status" value="1"/>
</dbReference>
<dbReference type="Gene3D" id="3.30.540.10">
    <property type="entry name" value="Fructose-1,6-Bisphosphatase, subunit A, domain 1"/>
    <property type="match status" value="1"/>
</dbReference>
<dbReference type="InterPro" id="IPR000760">
    <property type="entry name" value="Inositol_monophosphatase-like"/>
</dbReference>
<comment type="cofactor">
    <cofactor evidence="3">
        <name>Mg(2+)</name>
        <dbReference type="ChEBI" id="CHEBI:18420"/>
    </cofactor>
</comment>
<evidence type="ECO:0000256" key="4">
    <source>
        <dbReference type="SAM" id="MobiDB-lite"/>
    </source>
</evidence>
<dbReference type="PRINTS" id="PR00377">
    <property type="entry name" value="IMPHPHTASES"/>
</dbReference>
<dbReference type="GO" id="GO:0046854">
    <property type="term" value="P:phosphatidylinositol phosphate biosynthetic process"/>
    <property type="evidence" value="ECO:0007669"/>
    <property type="project" value="InterPro"/>
</dbReference>
<keyword evidence="3" id="KW-0460">Magnesium</keyword>
<dbReference type="GO" id="GO:0007165">
    <property type="term" value="P:signal transduction"/>
    <property type="evidence" value="ECO:0007669"/>
    <property type="project" value="TreeGrafter"/>
</dbReference>
<feature type="binding site" evidence="3">
    <location>
        <position position="93"/>
    </location>
    <ligand>
        <name>Mg(2+)</name>
        <dbReference type="ChEBI" id="CHEBI:18420"/>
        <label>2</label>
    </ligand>
</feature>
<evidence type="ECO:0000256" key="2">
    <source>
        <dbReference type="ARBA" id="ARBA00022801"/>
    </source>
</evidence>
<evidence type="ECO:0008006" key="7">
    <source>
        <dbReference type="Google" id="ProtNLM"/>
    </source>
</evidence>
<dbReference type="GO" id="GO:0006020">
    <property type="term" value="P:inositol metabolic process"/>
    <property type="evidence" value="ECO:0007669"/>
    <property type="project" value="TreeGrafter"/>
</dbReference>
<dbReference type="EMBL" id="NCKU01002662">
    <property type="protein sequence ID" value="RWS09072.1"/>
    <property type="molecule type" value="Genomic_DNA"/>
</dbReference>
<accession>A0A443R1C4</accession>
<dbReference type="GO" id="GO:0046872">
    <property type="term" value="F:metal ion binding"/>
    <property type="evidence" value="ECO:0007669"/>
    <property type="project" value="UniProtKB-KW"/>
</dbReference>
<feature type="region of interest" description="Disordered" evidence="4">
    <location>
        <begin position="303"/>
        <end position="344"/>
    </location>
</feature>
<keyword evidence="2" id="KW-0378">Hydrolase</keyword>
<dbReference type="Proteomes" id="UP000285301">
    <property type="component" value="Unassembled WGS sequence"/>
</dbReference>
<keyword evidence="6" id="KW-1185">Reference proteome</keyword>
<organism evidence="5 6">
    <name type="scientific">Dinothrombium tinctorium</name>
    <dbReference type="NCBI Taxonomy" id="1965070"/>
    <lineage>
        <taxon>Eukaryota</taxon>
        <taxon>Metazoa</taxon>
        <taxon>Ecdysozoa</taxon>
        <taxon>Arthropoda</taxon>
        <taxon>Chelicerata</taxon>
        <taxon>Arachnida</taxon>
        <taxon>Acari</taxon>
        <taxon>Acariformes</taxon>
        <taxon>Trombidiformes</taxon>
        <taxon>Prostigmata</taxon>
        <taxon>Anystina</taxon>
        <taxon>Parasitengona</taxon>
        <taxon>Trombidioidea</taxon>
        <taxon>Trombidiidae</taxon>
        <taxon>Dinothrombium</taxon>
    </lineage>
</organism>
<dbReference type="PANTHER" id="PTHR20854:SF4">
    <property type="entry name" value="INOSITOL-1-MONOPHOSPHATASE-RELATED"/>
    <property type="match status" value="1"/>
</dbReference>
<name>A0A443R1C4_9ACAR</name>
<dbReference type="SUPFAM" id="SSF56655">
    <property type="entry name" value="Carbohydrate phosphatase"/>
    <property type="match status" value="1"/>
</dbReference>
<reference evidence="5 6" key="1">
    <citation type="journal article" date="2018" name="Gigascience">
        <title>Genomes of trombidid mites reveal novel predicted allergens and laterally-transferred genes associated with secondary metabolism.</title>
        <authorList>
            <person name="Dong X."/>
            <person name="Chaisiri K."/>
            <person name="Xia D."/>
            <person name="Armstrong S.D."/>
            <person name="Fang Y."/>
            <person name="Donnelly M.J."/>
            <person name="Kadowaki T."/>
            <person name="McGarry J.W."/>
            <person name="Darby A.C."/>
            <person name="Makepeace B.L."/>
        </authorList>
    </citation>
    <scope>NUCLEOTIDE SEQUENCE [LARGE SCALE GENOMIC DNA]</scope>
    <source>
        <strain evidence="5">UoL-WK</strain>
    </source>
</reference>
<evidence type="ECO:0000256" key="1">
    <source>
        <dbReference type="ARBA" id="ARBA00009759"/>
    </source>
</evidence>
<keyword evidence="3" id="KW-0479">Metal-binding</keyword>
<evidence type="ECO:0000313" key="6">
    <source>
        <dbReference type="Proteomes" id="UP000285301"/>
    </source>
</evidence>
<proteinExistence type="inferred from homology"/>
<comment type="caution">
    <text evidence="5">The sequence shown here is derived from an EMBL/GenBank/DDBJ whole genome shotgun (WGS) entry which is preliminary data.</text>
</comment>
<dbReference type="STRING" id="1965070.A0A443R1C4"/>
<sequence length="387" mass="42070">MRHPENLIEYEKVSINVVLYVGNQIKADSSLDRNIGEAKNSTHSIAGAHQNLNALISEELLRHFPNHEVIVDSQIGERSKPTDKPIWLVSAFDSQLNFEHTFPYVCISIALVVNSDPIIGVVYNPFLNKLYTAKKHFGAYCNGSRIRVRSCESLQDALILFEFSVFHKNAQLNEALKNTRSLFWSVRGTRAMGSAAMDLCTVASGSANASFHFDSKSSQIAAAVLILTEAGGYAIDTNGDRFNLMSANLIAACDENIAKILVSIVESIPDALEDIPDGLESSDEPIPEAFDSTIILESVDDALESNEDPVEETSVESEEDSNLDSMADDASESREESVVDTPGAATDKSLGALAFKLVEDMRDPVKDAITDVVDATALVSDPVLLTI</sequence>
<dbReference type="PANTHER" id="PTHR20854">
    <property type="entry name" value="INOSITOL MONOPHOSPHATASE"/>
    <property type="match status" value="1"/>
</dbReference>
<feature type="compositionally biased region" description="Acidic residues" evidence="4">
    <location>
        <begin position="303"/>
        <end position="330"/>
    </location>
</feature>
<gene>
    <name evidence="5" type="ORF">B4U79_04120</name>
</gene>
<dbReference type="InterPro" id="IPR020552">
    <property type="entry name" value="Inositol_monoPase_Li-sen"/>
</dbReference>
<evidence type="ECO:0000256" key="3">
    <source>
        <dbReference type="PIRSR" id="PIRSR600760-2"/>
    </source>
</evidence>